<evidence type="ECO:0000313" key="3">
    <source>
        <dbReference type="Proteomes" id="UP000319818"/>
    </source>
</evidence>
<protein>
    <submittedName>
        <fullName evidence="2">Uncharacterized protein</fullName>
    </submittedName>
</protein>
<evidence type="ECO:0000313" key="2">
    <source>
        <dbReference type="EMBL" id="TQM39200.1"/>
    </source>
</evidence>
<comment type="caution">
    <text evidence="2">The sequence shown here is derived from an EMBL/GenBank/DDBJ whole genome shotgun (WGS) entry which is preliminary data.</text>
</comment>
<feature type="non-terminal residue" evidence="2">
    <location>
        <position position="1"/>
    </location>
</feature>
<reference evidence="2 3" key="1">
    <citation type="submission" date="2019-06" db="EMBL/GenBank/DDBJ databases">
        <title>Sequencing the genomes of 1000 actinobacteria strains.</title>
        <authorList>
            <person name="Klenk H.-P."/>
        </authorList>
    </citation>
    <scope>NUCLEOTIDE SEQUENCE [LARGE SCALE GENOMIC DNA]</scope>
    <source>
        <strain evidence="2 3">DSM 45511</strain>
    </source>
</reference>
<feature type="compositionally biased region" description="Basic and acidic residues" evidence="1">
    <location>
        <begin position="226"/>
        <end position="238"/>
    </location>
</feature>
<feature type="compositionally biased region" description="Low complexity" evidence="1">
    <location>
        <begin position="1"/>
        <end position="16"/>
    </location>
</feature>
<feature type="region of interest" description="Disordered" evidence="1">
    <location>
        <begin position="82"/>
        <end position="238"/>
    </location>
</feature>
<name>A0A543FZD5_9PSEU</name>
<organism evidence="2 3">
    <name type="scientific">Pseudonocardia cypriaca</name>
    <dbReference type="NCBI Taxonomy" id="882449"/>
    <lineage>
        <taxon>Bacteria</taxon>
        <taxon>Bacillati</taxon>
        <taxon>Actinomycetota</taxon>
        <taxon>Actinomycetes</taxon>
        <taxon>Pseudonocardiales</taxon>
        <taxon>Pseudonocardiaceae</taxon>
        <taxon>Pseudonocardia</taxon>
    </lineage>
</organism>
<feature type="compositionally biased region" description="Basic and acidic residues" evidence="1">
    <location>
        <begin position="36"/>
        <end position="46"/>
    </location>
</feature>
<dbReference type="AlphaFoldDB" id="A0A543FZD5"/>
<dbReference type="Proteomes" id="UP000319818">
    <property type="component" value="Unassembled WGS sequence"/>
</dbReference>
<evidence type="ECO:0000256" key="1">
    <source>
        <dbReference type="SAM" id="MobiDB-lite"/>
    </source>
</evidence>
<dbReference type="EMBL" id="VFPH01000002">
    <property type="protein sequence ID" value="TQM39200.1"/>
    <property type="molecule type" value="Genomic_DNA"/>
</dbReference>
<sequence length="323" mass="32329">SPVSQSPVSEPSVSQPLAEPVPAATPRPVEVSSRVDPPEPVERFHADPTPSGELAAVPSHHHQAGSGRTVAAAVAQAFAVRAAAGRGGAQRPDDPPTDGGAPPQPDPGPVAAEAADGFDPAATTDPDGLGLAAPAGSGPEEARAAEPDGQAAAVSDDGWAAVPAFEPNGSHGPEGNGTPPESWGAPVPDVDGSAPGAVAGAALPDVGWGAQAQPAPEPATAPAPRSDNDDPGRQADPRDRLLAVLLDDPDRAVGAMVELESCLSELDRLSDAVRAGRAALRDVLHRLAAAGLRPDQLARLAGLPPAEVQELLEAAPAEQQAWS</sequence>
<feature type="compositionally biased region" description="Low complexity" evidence="1">
    <location>
        <begin position="130"/>
        <end position="139"/>
    </location>
</feature>
<keyword evidence="3" id="KW-1185">Reference proteome</keyword>
<feature type="region of interest" description="Disordered" evidence="1">
    <location>
        <begin position="1"/>
        <end position="70"/>
    </location>
</feature>
<feature type="compositionally biased region" description="Low complexity" evidence="1">
    <location>
        <begin position="109"/>
        <end position="122"/>
    </location>
</feature>
<accession>A0A543FZD5</accession>
<gene>
    <name evidence="2" type="ORF">FB388_6458</name>
</gene>
<proteinExistence type="predicted"/>